<reference evidence="12 13" key="1">
    <citation type="submission" date="2024-03" db="EMBL/GenBank/DDBJ databases">
        <authorList>
            <person name="Gkanogiannis A."/>
            <person name="Becerra Lopez-Lavalle L."/>
        </authorList>
    </citation>
    <scope>NUCLEOTIDE SEQUENCE [LARGE SCALE GENOMIC DNA]</scope>
</reference>
<sequence length="164" mass="18723">MPLPIFSRLLTNFPPSTTSIPSSPAPSWSLLELYPYEYLAVAFILLLFILYFYLVVLSNKRANRSNDEIVETEAPVFSYGEDGGEKECVICLCEIEKEDKCRRMNTCNHVFHKDCIDQWFTVEHHCPLCRTLISVVIDGDGNTTDSSPPLPFDRSSYNFLGSLW</sequence>
<evidence type="ECO:0000256" key="5">
    <source>
        <dbReference type="ARBA" id="ARBA00022833"/>
    </source>
</evidence>
<dbReference type="PANTHER" id="PTHR46539:SF9">
    <property type="entry name" value="RING-H2 FINGER PROTEIN ATL56"/>
    <property type="match status" value="1"/>
</dbReference>
<dbReference type="PANTHER" id="PTHR46539">
    <property type="entry name" value="E3 UBIQUITIN-PROTEIN LIGASE ATL42"/>
    <property type="match status" value="1"/>
</dbReference>
<keyword evidence="5" id="KW-0862">Zinc</keyword>
<evidence type="ECO:0000256" key="10">
    <source>
        <dbReference type="SAM" id="Phobius"/>
    </source>
</evidence>
<dbReference type="Proteomes" id="UP001642487">
    <property type="component" value="Chromosome 8"/>
</dbReference>
<evidence type="ECO:0000259" key="11">
    <source>
        <dbReference type="PROSITE" id="PS50089"/>
    </source>
</evidence>
<dbReference type="EMBL" id="OZ021742">
    <property type="protein sequence ID" value="CAK9327026.1"/>
    <property type="molecule type" value="Genomic_DNA"/>
</dbReference>
<comment type="similarity">
    <text evidence="8">Belongs to the RING-type zinc finger family. ATL subfamily.</text>
</comment>
<evidence type="ECO:0000256" key="8">
    <source>
        <dbReference type="ARBA" id="ARBA00024209"/>
    </source>
</evidence>
<dbReference type="SUPFAM" id="SSF57850">
    <property type="entry name" value="RING/U-box"/>
    <property type="match status" value="1"/>
</dbReference>
<keyword evidence="13" id="KW-1185">Reference proteome</keyword>
<evidence type="ECO:0000256" key="1">
    <source>
        <dbReference type="ARBA" id="ARBA00004370"/>
    </source>
</evidence>
<organism evidence="12 13">
    <name type="scientific">Citrullus colocynthis</name>
    <name type="common">colocynth</name>
    <dbReference type="NCBI Taxonomy" id="252529"/>
    <lineage>
        <taxon>Eukaryota</taxon>
        <taxon>Viridiplantae</taxon>
        <taxon>Streptophyta</taxon>
        <taxon>Embryophyta</taxon>
        <taxon>Tracheophyta</taxon>
        <taxon>Spermatophyta</taxon>
        <taxon>Magnoliopsida</taxon>
        <taxon>eudicotyledons</taxon>
        <taxon>Gunneridae</taxon>
        <taxon>Pentapetalae</taxon>
        <taxon>rosids</taxon>
        <taxon>fabids</taxon>
        <taxon>Cucurbitales</taxon>
        <taxon>Cucurbitaceae</taxon>
        <taxon>Benincaseae</taxon>
        <taxon>Citrullus</taxon>
    </lineage>
</organism>
<keyword evidence="6 10" id="KW-1133">Transmembrane helix</keyword>
<dbReference type="SMART" id="SM00184">
    <property type="entry name" value="RING"/>
    <property type="match status" value="1"/>
</dbReference>
<keyword evidence="3" id="KW-0479">Metal-binding</keyword>
<evidence type="ECO:0000256" key="7">
    <source>
        <dbReference type="ARBA" id="ARBA00023136"/>
    </source>
</evidence>
<dbReference type="PROSITE" id="PS50089">
    <property type="entry name" value="ZF_RING_2"/>
    <property type="match status" value="1"/>
</dbReference>
<keyword evidence="7 10" id="KW-0472">Membrane</keyword>
<keyword evidence="4 9" id="KW-0863">Zinc-finger</keyword>
<evidence type="ECO:0000256" key="4">
    <source>
        <dbReference type="ARBA" id="ARBA00022771"/>
    </source>
</evidence>
<evidence type="ECO:0000256" key="2">
    <source>
        <dbReference type="ARBA" id="ARBA00022692"/>
    </source>
</evidence>
<evidence type="ECO:0000256" key="9">
    <source>
        <dbReference type="PROSITE-ProRule" id="PRU00175"/>
    </source>
</evidence>
<name>A0ABP0Z5K9_9ROSI</name>
<dbReference type="InterPro" id="IPR001841">
    <property type="entry name" value="Znf_RING"/>
</dbReference>
<gene>
    <name evidence="12" type="ORF">CITCOLO1_LOCUS19393</name>
</gene>
<evidence type="ECO:0000313" key="13">
    <source>
        <dbReference type="Proteomes" id="UP001642487"/>
    </source>
</evidence>
<comment type="subcellular location">
    <subcellularLocation>
        <location evidence="1">Membrane</location>
    </subcellularLocation>
</comment>
<feature type="domain" description="RING-type" evidence="11">
    <location>
        <begin position="88"/>
        <end position="130"/>
    </location>
</feature>
<evidence type="ECO:0000313" key="12">
    <source>
        <dbReference type="EMBL" id="CAK9327026.1"/>
    </source>
</evidence>
<proteinExistence type="inferred from homology"/>
<accession>A0ABP0Z5K9</accession>
<keyword evidence="2 10" id="KW-0812">Transmembrane</keyword>
<evidence type="ECO:0000256" key="3">
    <source>
        <dbReference type="ARBA" id="ARBA00022723"/>
    </source>
</evidence>
<feature type="transmembrane region" description="Helical" evidence="10">
    <location>
        <begin position="38"/>
        <end position="56"/>
    </location>
</feature>
<dbReference type="InterPro" id="IPR013083">
    <property type="entry name" value="Znf_RING/FYVE/PHD"/>
</dbReference>
<dbReference type="Pfam" id="PF13639">
    <property type="entry name" value="zf-RING_2"/>
    <property type="match status" value="1"/>
</dbReference>
<protein>
    <recommendedName>
        <fullName evidence="11">RING-type domain-containing protein</fullName>
    </recommendedName>
</protein>
<evidence type="ECO:0000256" key="6">
    <source>
        <dbReference type="ARBA" id="ARBA00022989"/>
    </source>
</evidence>
<dbReference type="Gene3D" id="3.30.40.10">
    <property type="entry name" value="Zinc/RING finger domain, C3HC4 (zinc finger)"/>
    <property type="match status" value="1"/>
</dbReference>